<name>A0A2I1DM59_9PROT</name>
<dbReference type="Gene3D" id="1.20.1250.20">
    <property type="entry name" value="MFS general substrate transporter like domains"/>
    <property type="match status" value="1"/>
</dbReference>
<proteinExistence type="predicted"/>
<dbReference type="OrthoDB" id="7921660at2"/>
<comment type="caution">
    <text evidence="8">The sequence shown here is derived from an EMBL/GenBank/DDBJ whole genome shotgun (WGS) entry which is preliminary data.</text>
</comment>
<dbReference type="EMBL" id="MXAV01000028">
    <property type="protein sequence ID" value="PKY10969.1"/>
    <property type="molecule type" value="Genomic_DNA"/>
</dbReference>
<feature type="transmembrane region" description="Helical" evidence="7">
    <location>
        <begin position="74"/>
        <end position="98"/>
    </location>
</feature>
<evidence type="ECO:0000256" key="4">
    <source>
        <dbReference type="ARBA" id="ARBA00022989"/>
    </source>
</evidence>
<keyword evidence="3 7" id="KW-0812">Transmembrane</keyword>
<keyword evidence="4 7" id="KW-1133">Transmembrane helix</keyword>
<evidence type="ECO:0000256" key="5">
    <source>
        <dbReference type="ARBA" id="ARBA00023136"/>
    </source>
</evidence>
<evidence type="ECO:0000256" key="3">
    <source>
        <dbReference type="ARBA" id="ARBA00022692"/>
    </source>
</evidence>
<evidence type="ECO:0000256" key="7">
    <source>
        <dbReference type="SAM" id="Phobius"/>
    </source>
</evidence>
<evidence type="ECO:0000256" key="2">
    <source>
        <dbReference type="ARBA" id="ARBA00022475"/>
    </source>
</evidence>
<evidence type="ECO:0008006" key="10">
    <source>
        <dbReference type="Google" id="ProtNLM"/>
    </source>
</evidence>
<feature type="transmembrane region" description="Helical" evidence="7">
    <location>
        <begin position="153"/>
        <end position="172"/>
    </location>
</feature>
<feature type="transmembrane region" description="Helical" evidence="7">
    <location>
        <begin position="246"/>
        <end position="266"/>
    </location>
</feature>
<evidence type="ECO:0000313" key="9">
    <source>
        <dbReference type="Proteomes" id="UP000234329"/>
    </source>
</evidence>
<evidence type="ECO:0000313" key="8">
    <source>
        <dbReference type="EMBL" id="PKY10969.1"/>
    </source>
</evidence>
<dbReference type="GO" id="GO:0022857">
    <property type="term" value="F:transmembrane transporter activity"/>
    <property type="evidence" value="ECO:0007669"/>
    <property type="project" value="InterPro"/>
</dbReference>
<evidence type="ECO:0000256" key="6">
    <source>
        <dbReference type="SAM" id="MobiDB-lite"/>
    </source>
</evidence>
<dbReference type="Proteomes" id="UP000234329">
    <property type="component" value="Unassembled WGS sequence"/>
</dbReference>
<dbReference type="Pfam" id="PF07690">
    <property type="entry name" value="MFS_1"/>
    <property type="match status" value="1"/>
</dbReference>
<feature type="transmembrane region" description="Helical" evidence="7">
    <location>
        <begin position="308"/>
        <end position="326"/>
    </location>
</feature>
<organism evidence="8 9">
    <name type="scientific">Acidithiobacillus marinus</name>
    <dbReference type="NCBI Taxonomy" id="187490"/>
    <lineage>
        <taxon>Bacteria</taxon>
        <taxon>Pseudomonadati</taxon>
        <taxon>Pseudomonadota</taxon>
        <taxon>Acidithiobacillia</taxon>
        <taxon>Acidithiobacillales</taxon>
        <taxon>Acidithiobacillaceae</taxon>
        <taxon>Acidithiobacillus</taxon>
    </lineage>
</organism>
<accession>A0A2I1DM59</accession>
<reference evidence="8 9" key="1">
    <citation type="submission" date="2017-03" db="EMBL/GenBank/DDBJ databases">
        <title>Draft genime sequence of the acidophilic sulfur-oxidizing bacterium Acidithiobacillus sp. SH, isolated from seawater.</title>
        <authorList>
            <person name="Sharmin S."/>
            <person name="Tokuhisa M."/>
            <person name="Kanao T."/>
            <person name="Kamimura K."/>
        </authorList>
    </citation>
    <scope>NUCLEOTIDE SEQUENCE [LARGE SCALE GENOMIC DNA]</scope>
    <source>
        <strain evidence="8 9">SH</strain>
    </source>
</reference>
<dbReference type="SUPFAM" id="SSF103473">
    <property type="entry name" value="MFS general substrate transporter"/>
    <property type="match status" value="1"/>
</dbReference>
<dbReference type="InterPro" id="IPR036259">
    <property type="entry name" value="MFS_trans_sf"/>
</dbReference>
<feature type="transmembrane region" description="Helical" evidence="7">
    <location>
        <begin position="379"/>
        <end position="399"/>
    </location>
</feature>
<dbReference type="PANTHER" id="PTHR23513:SF6">
    <property type="entry name" value="MAJOR FACILITATOR SUPERFAMILY ASSOCIATED DOMAIN-CONTAINING PROTEIN"/>
    <property type="match status" value="1"/>
</dbReference>
<sequence>MLTREKTALQGPSANSNSGHDRSTAFYPLPTQSDEEPALILEPSVFLGPSIGRLVDSHNNPPLVLIWSLVLRSLITMLILLKPSFLFFCLIVFIRSVISLPENPASNVICTQILPPRDVSRYFGLLGLLRSASKITAPTLGVLVTSSYGESTAIKISILMTLLASMLTVYAFHKYKHHDAHNNINNHKGEETVTSINKTPYSEENRNTNHRILKQLLWTVTTYSFMVFFINNQLPVLLRNSGYSMVLLGVLVTASGSGGILAASYLSRKHRSKHTDTMNPLQATIVSVIVIALCFVALGFTFMLPSSIAPYVATFLFFCTGMFSAIESIRANVVVVQEFPDNAGEVTAKMGSFRSIAMLIAPSIAAIFISHMASMSLLFIVDGGVGLVILIGITIAHMYSSPLKH</sequence>
<dbReference type="PANTHER" id="PTHR23513">
    <property type="entry name" value="INTEGRAL MEMBRANE EFFLUX PROTEIN-RELATED"/>
    <property type="match status" value="1"/>
</dbReference>
<gene>
    <name evidence="8" type="ORF">B1757_06910</name>
</gene>
<dbReference type="InterPro" id="IPR011701">
    <property type="entry name" value="MFS"/>
</dbReference>
<dbReference type="InParanoid" id="A0A2I1DM59"/>
<keyword evidence="9" id="KW-1185">Reference proteome</keyword>
<feature type="region of interest" description="Disordered" evidence="6">
    <location>
        <begin position="1"/>
        <end position="27"/>
    </location>
</feature>
<dbReference type="AlphaFoldDB" id="A0A2I1DM59"/>
<comment type="subcellular location">
    <subcellularLocation>
        <location evidence="1">Cell membrane</location>
        <topology evidence="1">Multi-pass membrane protein</topology>
    </subcellularLocation>
</comment>
<evidence type="ECO:0000256" key="1">
    <source>
        <dbReference type="ARBA" id="ARBA00004651"/>
    </source>
</evidence>
<protein>
    <recommendedName>
        <fullName evidence="10">Major facilitator superfamily (MFS) profile domain-containing protein</fullName>
    </recommendedName>
</protein>
<keyword evidence="2" id="KW-1003">Cell membrane</keyword>
<feature type="transmembrane region" description="Helical" evidence="7">
    <location>
        <begin position="356"/>
        <end position="373"/>
    </location>
</feature>
<dbReference type="GO" id="GO:0005886">
    <property type="term" value="C:plasma membrane"/>
    <property type="evidence" value="ECO:0007669"/>
    <property type="project" value="UniProtKB-SubCell"/>
</dbReference>
<feature type="transmembrane region" description="Helical" evidence="7">
    <location>
        <begin position="216"/>
        <end position="234"/>
    </location>
</feature>
<keyword evidence="5 7" id="KW-0472">Membrane</keyword>
<feature type="transmembrane region" description="Helical" evidence="7">
    <location>
        <begin position="278"/>
        <end position="302"/>
    </location>
</feature>